<evidence type="ECO:0000256" key="1">
    <source>
        <dbReference type="SAM" id="Coils"/>
    </source>
</evidence>
<dbReference type="SMART" id="SM00338">
    <property type="entry name" value="BRLZ"/>
    <property type="match status" value="1"/>
</dbReference>
<reference evidence="4" key="1">
    <citation type="submission" date="2021-01" db="EMBL/GenBank/DDBJ databases">
        <authorList>
            <person name="Corre E."/>
            <person name="Pelletier E."/>
            <person name="Niang G."/>
            <person name="Scheremetjew M."/>
            <person name="Finn R."/>
            <person name="Kale V."/>
            <person name="Holt S."/>
            <person name="Cochrane G."/>
            <person name="Meng A."/>
            <person name="Brown T."/>
            <person name="Cohen L."/>
        </authorList>
    </citation>
    <scope>NUCLEOTIDE SEQUENCE</scope>
    <source>
        <strain evidence="4">UTEX LB 2760</strain>
    </source>
</reference>
<dbReference type="InterPro" id="IPR046347">
    <property type="entry name" value="bZIP_sf"/>
</dbReference>
<dbReference type="AlphaFoldDB" id="A0A7S0BHE9"/>
<dbReference type="Pfam" id="PF00170">
    <property type="entry name" value="bZIP_1"/>
    <property type="match status" value="1"/>
</dbReference>
<evidence type="ECO:0000259" key="3">
    <source>
        <dbReference type="PROSITE" id="PS00036"/>
    </source>
</evidence>
<feature type="domain" description="BZIP" evidence="3">
    <location>
        <begin position="86"/>
        <end position="101"/>
    </location>
</feature>
<dbReference type="InterPro" id="IPR004827">
    <property type="entry name" value="bZIP"/>
</dbReference>
<accession>A0A7S0BHE9</accession>
<feature type="coiled-coil region" evidence="1">
    <location>
        <begin position="106"/>
        <end position="147"/>
    </location>
</feature>
<organism evidence="4">
    <name type="scientific">Rhodosorus marinus</name>
    <dbReference type="NCBI Taxonomy" id="101924"/>
    <lineage>
        <taxon>Eukaryota</taxon>
        <taxon>Rhodophyta</taxon>
        <taxon>Stylonematophyceae</taxon>
        <taxon>Stylonematales</taxon>
        <taxon>Stylonemataceae</taxon>
        <taxon>Rhodosorus</taxon>
    </lineage>
</organism>
<name>A0A7S0BHE9_9RHOD</name>
<dbReference type="SUPFAM" id="SSF57959">
    <property type="entry name" value="Leucine zipper domain"/>
    <property type="match status" value="1"/>
</dbReference>
<proteinExistence type="predicted"/>
<gene>
    <name evidence="4" type="ORF">RMAR0315_LOCUS3565</name>
</gene>
<protein>
    <recommendedName>
        <fullName evidence="3">BZIP domain-containing protein</fullName>
    </recommendedName>
</protein>
<evidence type="ECO:0000313" key="4">
    <source>
        <dbReference type="EMBL" id="CAD8393580.1"/>
    </source>
</evidence>
<dbReference type="PROSITE" id="PS00036">
    <property type="entry name" value="BZIP_BASIC"/>
    <property type="match status" value="1"/>
</dbReference>
<feature type="region of interest" description="Disordered" evidence="2">
    <location>
        <begin position="1"/>
        <end position="35"/>
    </location>
</feature>
<keyword evidence="1" id="KW-0175">Coiled coil</keyword>
<dbReference type="CDD" id="cd14686">
    <property type="entry name" value="bZIP"/>
    <property type="match status" value="1"/>
</dbReference>
<dbReference type="GO" id="GO:0003700">
    <property type="term" value="F:DNA-binding transcription factor activity"/>
    <property type="evidence" value="ECO:0007669"/>
    <property type="project" value="InterPro"/>
</dbReference>
<dbReference type="EMBL" id="HBEK01006401">
    <property type="protein sequence ID" value="CAD8393580.1"/>
    <property type="molecule type" value="Transcribed_RNA"/>
</dbReference>
<sequence>MELEEQTSMEGPQGIFPAISEVTNRSDEDHVGKSRFKIKSGRQEALDEVELEKKRLEIELSGDIAGTTSAKSKKMSASEHSLMLFKRKLRNRQSASKSRRKHQAMMRGVQRDIDELSTQYESVLRKCEEFKALNAQLNVENMKLHNEGVLLQTQLAQMM</sequence>
<evidence type="ECO:0000256" key="2">
    <source>
        <dbReference type="SAM" id="MobiDB-lite"/>
    </source>
</evidence>